<proteinExistence type="predicted"/>
<dbReference type="AlphaFoldDB" id="A0AAU8EPK6"/>
<feature type="transmembrane region" description="Helical" evidence="2">
    <location>
        <begin position="75"/>
        <end position="92"/>
    </location>
</feature>
<keyword evidence="2" id="KW-0812">Transmembrane</keyword>
<evidence type="ECO:0000256" key="1">
    <source>
        <dbReference type="SAM" id="MobiDB-lite"/>
    </source>
</evidence>
<organism evidence="3">
    <name type="scientific">Arthrobacter sp. K5</name>
    <dbReference type="NCBI Taxonomy" id="2839623"/>
    <lineage>
        <taxon>Bacteria</taxon>
        <taxon>Bacillati</taxon>
        <taxon>Actinomycetota</taxon>
        <taxon>Actinomycetes</taxon>
        <taxon>Micrococcales</taxon>
        <taxon>Micrococcaceae</taxon>
        <taxon>Arthrobacter</taxon>
    </lineage>
</organism>
<feature type="transmembrane region" description="Helical" evidence="2">
    <location>
        <begin position="148"/>
        <end position="168"/>
    </location>
</feature>
<feature type="compositionally biased region" description="Pro residues" evidence="1">
    <location>
        <begin position="1"/>
        <end position="11"/>
    </location>
</feature>
<evidence type="ECO:0008006" key="4">
    <source>
        <dbReference type="Google" id="ProtNLM"/>
    </source>
</evidence>
<name>A0AAU8EPK6_9MICC</name>
<reference evidence="3" key="1">
    <citation type="submission" date="2024-06" db="EMBL/GenBank/DDBJ databases">
        <title>Biodegradation of dimethachlon by Arthrobacter sp. K5: mechanistic insights and ecological implications.</title>
        <authorList>
            <person name="Hu S."/>
            <person name="Lu P."/>
        </authorList>
    </citation>
    <scope>NUCLEOTIDE SEQUENCE</scope>
    <source>
        <strain evidence="3">K5</strain>
    </source>
</reference>
<accession>A0AAU8EPK6</accession>
<sequence>MTQPASLPPVRPSDGAQGARRRPGKGWAWAAGIIGAGIPAGLLWWLLAPGGQNLVSGNSTLSSGTNTAGWLPRDLVLAGLFVLAGCLVAVLLSGRRDGGTRRMLLLSVAASAAAAVLAWQTGVLAGLWLGGPQDTSANASVAFSLRSLTVLVLWPAAVAAGFFVLRIIGLLRASVDQDVNQQLEGNSGDGRAWQ</sequence>
<keyword evidence="2" id="KW-0472">Membrane</keyword>
<dbReference type="EMBL" id="CP159279">
    <property type="protein sequence ID" value="XCH11567.1"/>
    <property type="molecule type" value="Genomic_DNA"/>
</dbReference>
<dbReference type="RefSeq" id="WP_353711869.1">
    <property type="nucleotide sequence ID" value="NZ_CP159279.1"/>
</dbReference>
<protein>
    <recommendedName>
        <fullName evidence="4">DUF2567 domain-containing protein</fullName>
    </recommendedName>
</protein>
<feature type="transmembrane region" description="Helical" evidence="2">
    <location>
        <begin position="27"/>
        <end position="47"/>
    </location>
</feature>
<keyword evidence="2" id="KW-1133">Transmembrane helix</keyword>
<feature type="transmembrane region" description="Helical" evidence="2">
    <location>
        <begin position="104"/>
        <end position="128"/>
    </location>
</feature>
<evidence type="ECO:0000313" key="3">
    <source>
        <dbReference type="EMBL" id="XCH11567.1"/>
    </source>
</evidence>
<feature type="region of interest" description="Disordered" evidence="1">
    <location>
        <begin position="1"/>
        <end position="23"/>
    </location>
</feature>
<evidence type="ECO:0000256" key="2">
    <source>
        <dbReference type="SAM" id="Phobius"/>
    </source>
</evidence>
<gene>
    <name evidence="3" type="ORF">ABRP34_00625</name>
</gene>